<keyword evidence="3" id="KW-1185">Reference proteome</keyword>
<evidence type="ECO:0000259" key="1">
    <source>
        <dbReference type="Pfam" id="PF14947"/>
    </source>
</evidence>
<protein>
    <recommendedName>
        <fullName evidence="1">ArnR1-like winged helix-turn-helix domain-containing protein</fullName>
    </recommendedName>
</protein>
<comment type="caution">
    <text evidence="2">The sequence shown here is derived from an EMBL/GenBank/DDBJ whole genome shotgun (WGS) entry which is preliminary data.</text>
</comment>
<organism evidence="2 3">
    <name type="scientific">candidate division MSBL1 archaeon SCGC-AAA259A05</name>
    <dbReference type="NCBI Taxonomy" id="1698259"/>
    <lineage>
        <taxon>Archaea</taxon>
        <taxon>Methanobacteriati</taxon>
        <taxon>Methanobacteriota</taxon>
        <taxon>candidate division MSBL1</taxon>
    </lineage>
</organism>
<sequence length="88" mass="10368">MGVKSDIRWLKEVEDRVNLFVLIAKRGPLKVRKLREFLGPDDWWPTKHYIKTLTERDLVEEVEEGYRITDSGGKVFESLKTVYDIESV</sequence>
<dbReference type="AlphaFoldDB" id="A0A133UBP9"/>
<dbReference type="Proteomes" id="UP000070163">
    <property type="component" value="Unassembled WGS sequence"/>
</dbReference>
<dbReference type="EMBL" id="LHXJ01000004">
    <property type="protein sequence ID" value="KXA91618.1"/>
    <property type="molecule type" value="Genomic_DNA"/>
</dbReference>
<gene>
    <name evidence="2" type="ORF">AKJ57_00600</name>
</gene>
<evidence type="ECO:0000313" key="2">
    <source>
        <dbReference type="EMBL" id="KXA91618.1"/>
    </source>
</evidence>
<dbReference type="InterPro" id="IPR036390">
    <property type="entry name" value="WH_DNA-bd_sf"/>
</dbReference>
<evidence type="ECO:0000313" key="3">
    <source>
        <dbReference type="Proteomes" id="UP000070163"/>
    </source>
</evidence>
<dbReference type="Pfam" id="PF14947">
    <property type="entry name" value="HTH_45"/>
    <property type="match status" value="1"/>
</dbReference>
<accession>A0A133UBP9</accession>
<feature type="domain" description="ArnR1-like winged helix-turn-helix" evidence="1">
    <location>
        <begin position="44"/>
        <end position="85"/>
    </location>
</feature>
<name>A0A133UBP9_9EURY</name>
<dbReference type="InterPro" id="IPR038723">
    <property type="entry name" value="ArnR1-like_HTH"/>
</dbReference>
<reference evidence="2 3" key="1">
    <citation type="journal article" date="2016" name="Sci. Rep.">
        <title>Metabolic traits of an uncultured archaeal lineage -MSBL1- from brine pools of the Red Sea.</title>
        <authorList>
            <person name="Mwirichia R."/>
            <person name="Alam I."/>
            <person name="Rashid M."/>
            <person name="Vinu M."/>
            <person name="Ba-Alawi W."/>
            <person name="Anthony Kamau A."/>
            <person name="Kamanda Ngugi D."/>
            <person name="Goker M."/>
            <person name="Klenk H.P."/>
            <person name="Bajic V."/>
            <person name="Stingl U."/>
        </authorList>
    </citation>
    <scope>NUCLEOTIDE SEQUENCE [LARGE SCALE GENOMIC DNA]</scope>
    <source>
        <strain evidence="2">SCGC-AAA259A05</strain>
    </source>
</reference>
<dbReference type="SUPFAM" id="SSF46785">
    <property type="entry name" value="Winged helix' DNA-binding domain"/>
    <property type="match status" value="1"/>
</dbReference>
<proteinExistence type="predicted"/>